<keyword evidence="1" id="KW-0282">Flagellum</keyword>
<organism evidence="1 2">
    <name type="scientific">Allobacillus salarius</name>
    <dbReference type="NCBI Taxonomy" id="1955272"/>
    <lineage>
        <taxon>Bacteria</taxon>
        <taxon>Bacillati</taxon>
        <taxon>Bacillota</taxon>
        <taxon>Bacilli</taxon>
        <taxon>Bacillales</taxon>
        <taxon>Bacillaceae</taxon>
        <taxon>Allobacillus</taxon>
    </lineage>
</organism>
<proteinExistence type="predicted"/>
<keyword evidence="1" id="KW-0969">Cilium</keyword>
<comment type="caution">
    <text evidence="1">The sequence shown here is derived from an EMBL/GenBank/DDBJ whole genome shotgun (WGS) entry which is preliminary data.</text>
</comment>
<dbReference type="EMBL" id="VMHE01000002">
    <property type="protein sequence ID" value="TSJ67156.1"/>
    <property type="molecule type" value="Genomic_DNA"/>
</dbReference>
<dbReference type="InterPro" id="IPR009384">
    <property type="entry name" value="SwrD-like"/>
</dbReference>
<evidence type="ECO:0000313" key="2">
    <source>
        <dbReference type="Proteomes" id="UP000316425"/>
    </source>
</evidence>
<gene>
    <name evidence="1" type="ORF">FPQ13_02565</name>
</gene>
<dbReference type="RefSeq" id="WP_144087745.1">
    <property type="nucleotide sequence ID" value="NZ_VMHE01000002.1"/>
</dbReference>
<reference evidence="1 2" key="1">
    <citation type="submission" date="2019-07" db="EMBL/GenBank/DDBJ databases">
        <title>Allobacillus sp. nov. SKP isolated from shrimp paste of Euphausiacea.</title>
        <authorList>
            <person name="Kanchanasin P."/>
            <person name="Tanasupawat S."/>
            <person name="Shi W."/>
            <person name="Wu L."/>
            <person name="Ma J."/>
        </authorList>
    </citation>
    <scope>NUCLEOTIDE SEQUENCE [LARGE SCALE GENOMIC DNA]</scope>
    <source>
        <strain evidence="1 2">SKP4-8</strain>
    </source>
</reference>
<accession>A0A556PRZ1</accession>
<dbReference type="PANTHER" id="PTHR39185:SF1">
    <property type="entry name" value="SWARMING MOTILITY PROTEIN SWRD"/>
    <property type="match status" value="1"/>
</dbReference>
<dbReference type="PANTHER" id="PTHR39185">
    <property type="entry name" value="SWARMING MOTILITY PROTEIN SWRD"/>
    <property type="match status" value="1"/>
</dbReference>
<dbReference type="OrthoDB" id="9799862at2"/>
<protein>
    <submittedName>
        <fullName evidence="1">Flagellar protein FlbD</fullName>
    </submittedName>
</protein>
<dbReference type="AlphaFoldDB" id="A0A556PRZ1"/>
<dbReference type="Proteomes" id="UP000316425">
    <property type="component" value="Unassembled WGS sequence"/>
</dbReference>
<evidence type="ECO:0000313" key="1">
    <source>
        <dbReference type="EMBL" id="TSJ67156.1"/>
    </source>
</evidence>
<keyword evidence="1" id="KW-0966">Cell projection</keyword>
<keyword evidence="2" id="KW-1185">Reference proteome</keyword>
<name>A0A556PRZ1_9BACI</name>
<sequence length="72" mass="8319">MIELTRLNGDEFVLNSLYVEKIEALPDTTISLINGKKHFVKETVSEVIQLITDYYQQIGIIDLHKKVVEKNE</sequence>
<dbReference type="Pfam" id="PF06289">
    <property type="entry name" value="FlbD"/>
    <property type="match status" value="1"/>
</dbReference>